<evidence type="ECO:0000256" key="1">
    <source>
        <dbReference type="ARBA" id="ARBA00023015"/>
    </source>
</evidence>
<proteinExistence type="predicted"/>
<keyword evidence="3" id="KW-0804">Transcription</keyword>
<keyword evidence="2" id="KW-0238">DNA-binding</keyword>
<feature type="domain" description="HTH cro/C1-type" evidence="4">
    <location>
        <begin position="8"/>
        <end position="62"/>
    </location>
</feature>
<dbReference type="InterPro" id="IPR001387">
    <property type="entry name" value="Cro/C1-type_HTH"/>
</dbReference>
<comment type="caution">
    <text evidence="5">The sequence shown here is derived from an EMBL/GenBank/DDBJ whole genome shotgun (WGS) entry which is preliminary data.</text>
</comment>
<evidence type="ECO:0000313" key="5">
    <source>
        <dbReference type="EMBL" id="RGU45109.1"/>
    </source>
</evidence>
<organism evidence="5 6">
    <name type="scientific">Coprococcus comes</name>
    <dbReference type="NCBI Taxonomy" id="410072"/>
    <lineage>
        <taxon>Bacteria</taxon>
        <taxon>Bacillati</taxon>
        <taxon>Bacillota</taxon>
        <taxon>Clostridia</taxon>
        <taxon>Lachnospirales</taxon>
        <taxon>Lachnospiraceae</taxon>
        <taxon>Coprococcus</taxon>
    </lineage>
</organism>
<dbReference type="EMBL" id="QRXY01000012">
    <property type="protein sequence ID" value="RGU45109.1"/>
    <property type="molecule type" value="Genomic_DNA"/>
</dbReference>
<evidence type="ECO:0000313" key="6">
    <source>
        <dbReference type="Proteomes" id="UP000285693"/>
    </source>
</evidence>
<keyword evidence="1" id="KW-0805">Transcription regulation</keyword>
<dbReference type="SUPFAM" id="SSF47413">
    <property type="entry name" value="lambda repressor-like DNA-binding domains"/>
    <property type="match status" value="1"/>
</dbReference>
<dbReference type="AlphaFoldDB" id="A0A3R6BSG9"/>
<dbReference type="Proteomes" id="UP000285693">
    <property type="component" value="Unassembled WGS sequence"/>
</dbReference>
<name>A0A3R6BSG9_9FIRM</name>
<gene>
    <name evidence="5" type="ORF">DWW65_10335</name>
</gene>
<dbReference type="InterPro" id="IPR010982">
    <property type="entry name" value="Lambda_DNA-bd_dom_sf"/>
</dbReference>
<protein>
    <submittedName>
        <fullName evidence="5">Transcriptional regulator</fullName>
    </submittedName>
</protein>
<accession>A0A3R6BSG9</accession>
<sequence length="228" mass="26208">MNTIAERIKFAMKVKNKKQIEIVRDTGISKGAFSSYLSGQYNPKLDKLQLIADSLDVDVKWLSGENVPMQTATQNTDTVQQYLFYNNSCSEYLIDDTFDTYIGLMNEHSALVPRFLVLVNPSMNEMHLLPIFIKKDSSRFYNCPPALLIPNGHSTFTKDFDSVHMVLETSVIYYYGINTETCEPEITELTYSQSEKCYQITDGQFIRPIEEFEKELAKEALYLKQNAQ</sequence>
<dbReference type="PROSITE" id="PS50943">
    <property type="entry name" value="HTH_CROC1"/>
    <property type="match status" value="1"/>
</dbReference>
<evidence type="ECO:0000256" key="3">
    <source>
        <dbReference type="ARBA" id="ARBA00023163"/>
    </source>
</evidence>
<dbReference type="GO" id="GO:0003677">
    <property type="term" value="F:DNA binding"/>
    <property type="evidence" value="ECO:0007669"/>
    <property type="project" value="UniProtKB-KW"/>
</dbReference>
<reference evidence="5 6" key="1">
    <citation type="submission" date="2018-08" db="EMBL/GenBank/DDBJ databases">
        <title>A genome reference for cultivated species of the human gut microbiota.</title>
        <authorList>
            <person name="Zou Y."/>
            <person name="Xue W."/>
            <person name="Luo G."/>
        </authorList>
    </citation>
    <scope>NUCLEOTIDE SEQUENCE [LARGE SCALE GENOMIC DNA]</scope>
    <source>
        <strain evidence="5 6">AF16-31</strain>
    </source>
</reference>
<dbReference type="RefSeq" id="WP_009245616.1">
    <property type="nucleotide sequence ID" value="NZ_JADNLX010000004.1"/>
</dbReference>
<dbReference type="SMART" id="SM00530">
    <property type="entry name" value="HTH_XRE"/>
    <property type="match status" value="1"/>
</dbReference>
<dbReference type="CDD" id="cd00093">
    <property type="entry name" value="HTH_XRE"/>
    <property type="match status" value="1"/>
</dbReference>
<dbReference type="Gene3D" id="1.10.260.40">
    <property type="entry name" value="lambda repressor-like DNA-binding domains"/>
    <property type="match status" value="1"/>
</dbReference>
<dbReference type="PANTHER" id="PTHR40661:SF1">
    <property type="entry name" value="HTH CRO_C1-TYPE DOMAIN-CONTAINING PROTEIN"/>
    <property type="match status" value="1"/>
</dbReference>
<evidence type="ECO:0000259" key="4">
    <source>
        <dbReference type="PROSITE" id="PS50943"/>
    </source>
</evidence>
<dbReference type="PANTHER" id="PTHR40661">
    <property type="match status" value="1"/>
</dbReference>
<evidence type="ECO:0000256" key="2">
    <source>
        <dbReference type="ARBA" id="ARBA00023125"/>
    </source>
</evidence>